<evidence type="ECO:0000256" key="3">
    <source>
        <dbReference type="ARBA" id="ARBA00022577"/>
    </source>
</evidence>
<keyword evidence="4" id="KW-0611">Plant defense</keyword>
<evidence type="ECO:0000313" key="7">
    <source>
        <dbReference type="Proteomes" id="UP000636800"/>
    </source>
</evidence>
<comment type="caution">
    <text evidence="6">The sequence shown here is derived from an EMBL/GenBank/DDBJ whole genome shotgun (WGS) entry which is preliminary data.</text>
</comment>
<proteinExistence type="inferred from homology"/>
<evidence type="ECO:0000256" key="2">
    <source>
        <dbReference type="ARBA" id="ARBA00022529"/>
    </source>
</evidence>
<dbReference type="GO" id="GO:0050832">
    <property type="term" value="P:defense response to fungus"/>
    <property type="evidence" value="ECO:0007669"/>
    <property type="project" value="UniProtKB-KW"/>
</dbReference>
<feature type="signal peptide" evidence="5">
    <location>
        <begin position="1"/>
        <end position="29"/>
    </location>
</feature>
<keyword evidence="7" id="KW-1185">Reference proteome</keyword>
<keyword evidence="2" id="KW-0929">Antimicrobial</keyword>
<evidence type="ECO:0000256" key="1">
    <source>
        <dbReference type="ARBA" id="ARBA00006722"/>
    </source>
</evidence>
<dbReference type="Proteomes" id="UP000636800">
    <property type="component" value="Unassembled WGS sequence"/>
</dbReference>
<organism evidence="6 7">
    <name type="scientific">Vanilla planifolia</name>
    <name type="common">Vanilla</name>
    <dbReference type="NCBI Taxonomy" id="51239"/>
    <lineage>
        <taxon>Eukaryota</taxon>
        <taxon>Viridiplantae</taxon>
        <taxon>Streptophyta</taxon>
        <taxon>Embryophyta</taxon>
        <taxon>Tracheophyta</taxon>
        <taxon>Spermatophyta</taxon>
        <taxon>Magnoliopsida</taxon>
        <taxon>Liliopsida</taxon>
        <taxon>Asparagales</taxon>
        <taxon>Orchidaceae</taxon>
        <taxon>Vanilloideae</taxon>
        <taxon>Vanilleae</taxon>
        <taxon>Vanilla</taxon>
    </lineage>
</organism>
<dbReference type="Pfam" id="PF07333">
    <property type="entry name" value="SLR1-BP"/>
    <property type="match status" value="1"/>
</dbReference>
<dbReference type="InterPro" id="IPR010851">
    <property type="entry name" value="DEFL"/>
</dbReference>
<dbReference type="EMBL" id="JADCNL010000009">
    <property type="protein sequence ID" value="KAG0466732.1"/>
    <property type="molecule type" value="Genomic_DNA"/>
</dbReference>
<reference evidence="6 7" key="1">
    <citation type="journal article" date="2020" name="Nat. Food">
        <title>A phased Vanilla planifolia genome enables genetic improvement of flavour and production.</title>
        <authorList>
            <person name="Hasing T."/>
            <person name="Tang H."/>
            <person name="Brym M."/>
            <person name="Khazi F."/>
            <person name="Huang T."/>
            <person name="Chambers A.H."/>
        </authorList>
    </citation>
    <scope>NUCLEOTIDE SEQUENCE [LARGE SCALE GENOMIC DNA]</scope>
    <source>
        <tissue evidence="6">Leaf</tissue>
    </source>
</reference>
<dbReference type="OrthoDB" id="6077919at2759"/>
<accession>A0A835UM53</accession>
<feature type="chain" id="PRO_5032722695" evidence="5">
    <location>
        <begin position="30"/>
        <end position="79"/>
    </location>
</feature>
<gene>
    <name evidence="6" type="ORF">HPP92_018312</name>
</gene>
<dbReference type="PANTHER" id="PTHR33830">
    <property type="entry name" value="DEFENSIN-LIKE PROTEIN 184-RELATED"/>
    <property type="match status" value="1"/>
</dbReference>
<sequence>MAKVSVIPIFLLLLLAFASVGMMAPAVETQQRRCSVYLSRSGCKLFACREQCFKQLNGNGNCIANWDMTDYACFCAYDC</sequence>
<evidence type="ECO:0000256" key="4">
    <source>
        <dbReference type="ARBA" id="ARBA00022821"/>
    </source>
</evidence>
<comment type="similarity">
    <text evidence="1">Belongs to the DEFL family.</text>
</comment>
<evidence type="ECO:0000256" key="5">
    <source>
        <dbReference type="SAM" id="SignalP"/>
    </source>
</evidence>
<keyword evidence="5" id="KW-0732">Signal</keyword>
<evidence type="ECO:0000313" key="6">
    <source>
        <dbReference type="EMBL" id="KAG0466732.1"/>
    </source>
</evidence>
<dbReference type="PANTHER" id="PTHR33830:SF21">
    <property type="entry name" value="DEFENSIN-LIKE PROTEIN 165-RELATED"/>
    <property type="match status" value="1"/>
</dbReference>
<dbReference type="AlphaFoldDB" id="A0A835UM53"/>
<name>A0A835UM53_VANPL</name>
<dbReference type="GO" id="GO:0031640">
    <property type="term" value="P:killing of cells of another organism"/>
    <property type="evidence" value="ECO:0007669"/>
    <property type="project" value="UniProtKB-KW"/>
</dbReference>
<keyword evidence="3" id="KW-0295">Fungicide</keyword>
<protein>
    <submittedName>
        <fullName evidence="6">Uncharacterized protein</fullName>
    </submittedName>
</protein>